<dbReference type="Gene3D" id="1.10.443.10">
    <property type="entry name" value="Intergrase catalytic core"/>
    <property type="match status" value="1"/>
</dbReference>
<dbReference type="InterPro" id="IPR013762">
    <property type="entry name" value="Integrase-like_cat_sf"/>
</dbReference>
<name>A0ABW0MJM4_9BURK</name>
<proteinExistence type="predicted"/>
<dbReference type="RefSeq" id="WP_379751837.1">
    <property type="nucleotide sequence ID" value="NZ_JBHSMR010000005.1"/>
</dbReference>
<evidence type="ECO:0000259" key="3">
    <source>
        <dbReference type="Pfam" id="PF12835"/>
    </source>
</evidence>
<dbReference type="Pfam" id="PF12835">
    <property type="entry name" value="Integrase_1"/>
    <property type="match status" value="1"/>
</dbReference>
<keyword evidence="5" id="KW-1185">Reference proteome</keyword>
<dbReference type="Proteomes" id="UP001596101">
    <property type="component" value="Unassembled WGS sequence"/>
</dbReference>
<comment type="caution">
    <text evidence="4">The sequence shown here is derived from an EMBL/GenBank/DDBJ whole genome shotgun (WGS) entry which is preliminary data.</text>
</comment>
<gene>
    <name evidence="4" type="ORF">ACFPQ5_03310</name>
</gene>
<accession>A0ABW0MJM4</accession>
<dbReference type="InterPro" id="IPR011010">
    <property type="entry name" value="DNA_brk_join_enz"/>
</dbReference>
<dbReference type="SUPFAM" id="SSF56349">
    <property type="entry name" value="DNA breaking-rejoining enzymes"/>
    <property type="match status" value="1"/>
</dbReference>
<dbReference type="InterPro" id="IPR024456">
    <property type="entry name" value="Integrase_catalytic_putative"/>
</dbReference>
<evidence type="ECO:0000313" key="5">
    <source>
        <dbReference type="Proteomes" id="UP001596101"/>
    </source>
</evidence>
<protein>
    <submittedName>
        <fullName evidence="4">Integrase domain-containing protein</fullName>
    </submittedName>
</protein>
<organism evidence="4 5">
    <name type="scientific">Massilia suwonensis</name>
    <dbReference type="NCBI Taxonomy" id="648895"/>
    <lineage>
        <taxon>Bacteria</taxon>
        <taxon>Pseudomonadati</taxon>
        <taxon>Pseudomonadota</taxon>
        <taxon>Betaproteobacteria</taxon>
        <taxon>Burkholderiales</taxon>
        <taxon>Oxalobacteraceae</taxon>
        <taxon>Telluria group</taxon>
        <taxon>Massilia</taxon>
    </lineage>
</organism>
<evidence type="ECO:0000259" key="2">
    <source>
        <dbReference type="Pfam" id="PF12834"/>
    </source>
</evidence>
<evidence type="ECO:0000256" key="1">
    <source>
        <dbReference type="ARBA" id="ARBA00023172"/>
    </source>
</evidence>
<feature type="domain" description="Integrase catalytic" evidence="3">
    <location>
        <begin position="136"/>
        <end position="262"/>
    </location>
</feature>
<reference evidence="5" key="1">
    <citation type="journal article" date="2019" name="Int. J. Syst. Evol. Microbiol.">
        <title>The Global Catalogue of Microorganisms (GCM) 10K type strain sequencing project: providing services to taxonomists for standard genome sequencing and annotation.</title>
        <authorList>
            <consortium name="The Broad Institute Genomics Platform"/>
            <consortium name="The Broad Institute Genome Sequencing Center for Infectious Disease"/>
            <person name="Wu L."/>
            <person name="Ma J."/>
        </authorList>
    </citation>
    <scope>NUCLEOTIDE SEQUENCE [LARGE SCALE GENOMIC DNA]</scope>
    <source>
        <strain evidence="5">CCUG 43111</strain>
    </source>
</reference>
<keyword evidence="1" id="KW-0233">DNA recombination</keyword>
<sequence length="407" mass="44984">MDMLKTQLNAILQANAGTRTNGKVASERTKSAIGEALHADFRRLSALGFKLQKPDNLGDKHVRALCMSWHSDGFTAKTIQVKLSYLRIFCRWIGKGDMVKDAPHYLPHVPKGELRVKAAATSSKSWVANGIDVAEKVREADALDIRFGAMLRLAVAFGLRRKEVIECYPWKVDAVVHFAAYRTKGGRPRNIYLDTPEQRVVLDHVKSIVKKSEHLGWPTKRDGSAATIDYNLAKWHKMLAKIGITKAISNVTGHGLRAQYAENAALIANVIPPTLGGTKGQMPKEDLDLNCVKVSELLGHSRKIIISAYIGSFDRDAAPDSPGRTKTAIEAAVALIPADRIKDIPADRMEDCLRLTTELMMARAYVDPRFTQALWEHHSSRYCTEWLALSTNNIAALEAAANHFAGV</sequence>
<dbReference type="Pfam" id="PF12834">
    <property type="entry name" value="Phage_int_SAM_2"/>
    <property type="match status" value="1"/>
</dbReference>
<feature type="domain" description="Putative integrase N-terminal" evidence="2">
    <location>
        <begin position="38"/>
        <end position="98"/>
    </location>
</feature>
<dbReference type="EMBL" id="JBHSMR010000005">
    <property type="protein sequence ID" value="MFC5477203.1"/>
    <property type="molecule type" value="Genomic_DNA"/>
</dbReference>
<dbReference type="InterPro" id="IPR024457">
    <property type="entry name" value="Putative_integrase_N"/>
</dbReference>
<evidence type="ECO:0000313" key="4">
    <source>
        <dbReference type="EMBL" id="MFC5477203.1"/>
    </source>
</evidence>